<evidence type="ECO:0000313" key="2">
    <source>
        <dbReference type="Proteomes" id="UP001060215"/>
    </source>
</evidence>
<keyword evidence="2" id="KW-1185">Reference proteome</keyword>
<dbReference type="EMBL" id="CM045772">
    <property type="protein sequence ID" value="KAI7985063.1"/>
    <property type="molecule type" value="Genomic_DNA"/>
</dbReference>
<dbReference type="Proteomes" id="UP001060215">
    <property type="component" value="Chromosome 15"/>
</dbReference>
<name>A0ACC0F8I3_9ERIC</name>
<protein>
    <submittedName>
        <fullName evidence="1">Uncharacterized protein</fullName>
    </submittedName>
</protein>
<evidence type="ECO:0000313" key="1">
    <source>
        <dbReference type="EMBL" id="KAI7985063.1"/>
    </source>
</evidence>
<accession>A0ACC0F8I3</accession>
<organism evidence="1 2">
    <name type="scientific">Camellia lanceoleosa</name>
    <dbReference type="NCBI Taxonomy" id="1840588"/>
    <lineage>
        <taxon>Eukaryota</taxon>
        <taxon>Viridiplantae</taxon>
        <taxon>Streptophyta</taxon>
        <taxon>Embryophyta</taxon>
        <taxon>Tracheophyta</taxon>
        <taxon>Spermatophyta</taxon>
        <taxon>Magnoliopsida</taxon>
        <taxon>eudicotyledons</taxon>
        <taxon>Gunneridae</taxon>
        <taxon>Pentapetalae</taxon>
        <taxon>asterids</taxon>
        <taxon>Ericales</taxon>
        <taxon>Theaceae</taxon>
        <taxon>Camellia</taxon>
    </lineage>
</organism>
<reference evidence="1 2" key="1">
    <citation type="journal article" date="2022" name="Plant J.">
        <title>Chromosome-level genome of Camellia lanceoleosa provides a valuable resource for understanding genome evolution and self-incompatibility.</title>
        <authorList>
            <person name="Gong W."/>
            <person name="Xiao S."/>
            <person name="Wang L."/>
            <person name="Liao Z."/>
            <person name="Chang Y."/>
            <person name="Mo W."/>
            <person name="Hu G."/>
            <person name="Li W."/>
            <person name="Zhao G."/>
            <person name="Zhu H."/>
            <person name="Hu X."/>
            <person name="Ji K."/>
            <person name="Xiang X."/>
            <person name="Song Q."/>
            <person name="Yuan D."/>
            <person name="Jin S."/>
            <person name="Zhang L."/>
        </authorList>
    </citation>
    <scope>NUCLEOTIDE SEQUENCE [LARGE SCALE GENOMIC DNA]</scope>
    <source>
        <strain evidence="1">SQ_2022a</strain>
    </source>
</reference>
<gene>
    <name evidence="1" type="ORF">LOK49_LG14G01771</name>
</gene>
<comment type="caution">
    <text evidence="1">The sequence shown here is derived from an EMBL/GenBank/DDBJ whole genome shotgun (WGS) entry which is preliminary data.</text>
</comment>
<sequence>MERSTSCSIQELSDIIRGDTADVRLISEVESSDESDDRKTESLCSSFTRKAESNWGFADSVVRGPWRRKALNFWKPYPNPLSHFTFSLNLTR</sequence>
<proteinExistence type="predicted"/>